<comment type="caution">
    <text evidence="1">The sequence shown here is derived from an EMBL/GenBank/DDBJ whole genome shotgun (WGS) entry which is preliminary data.</text>
</comment>
<organism evidence="1">
    <name type="scientific">marine sediment metagenome</name>
    <dbReference type="NCBI Taxonomy" id="412755"/>
    <lineage>
        <taxon>unclassified sequences</taxon>
        <taxon>metagenomes</taxon>
        <taxon>ecological metagenomes</taxon>
    </lineage>
</organism>
<reference evidence="1" key="1">
    <citation type="journal article" date="2014" name="Front. Microbiol.">
        <title>High frequency of phylogenetically diverse reductive dehalogenase-homologous genes in deep subseafloor sedimentary metagenomes.</title>
        <authorList>
            <person name="Kawai M."/>
            <person name="Futagami T."/>
            <person name="Toyoda A."/>
            <person name="Takaki Y."/>
            <person name="Nishi S."/>
            <person name="Hori S."/>
            <person name="Arai W."/>
            <person name="Tsubouchi T."/>
            <person name="Morono Y."/>
            <person name="Uchiyama I."/>
            <person name="Ito T."/>
            <person name="Fujiyama A."/>
            <person name="Inagaki F."/>
            <person name="Takami H."/>
        </authorList>
    </citation>
    <scope>NUCLEOTIDE SEQUENCE</scope>
    <source>
        <strain evidence="1">Expedition CK06-06</strain>
    </source>
</reference>
<dbReference type="AlphaFoldDB" id="X1QL18"/>
<gene>
    <name evidence="1" type="ORF">S12H4_00507</name>
</gene>
<evidence type="ECO:0000313" key="1">
    <source>
        <dbReference type="EMBL" id="GAI69202.1"/>
    </source>
</evidence>
<accession>X1QL18</accession>
<dbReference type="EMBL" id="BARW01000059">
    <property type="protein sequence ID" value="GAI69202.1"/>
    <property type="molecule type" value="Genomic_DNA"/>
</dbReference>
<proteinExistence type="predicted"/>
<name>X1QL18_9ZZZZ</name>
<protein>
    <submittedName>
        <fullName evidence="1">Uncharacterized protein</fullName>
    </submittedName>
</protein>
<sequence length="98" mass="11418">MSLESTYGLRAIRDVARKIFIENGFRPRRIKQGGKLPRAKYLFSFYNEEGIEIRVFYHRELDCVIDCFQTKGKMFEALMVNVMPRALLLSLLEGIDSP</sequence>